<comment type="caution">
    <text evidence="12">The sequence shown here is derived from an EMBL/GenBank/DDBJ whole genome shotgun (WGS) entry which is preliminary data.</text>
</comment>
<comment type="cofactor">
    <cofactor evidence="1">
        <name>Mg(2+)</name>
        <dbReference type="ChEBI" id="CHEBI:18420"/>
    </cofactor>
</comment>
<dbReference type="Proteomes" id="UP000297608">
    <property type="component" value="Unassembled WGS sequence"/>
</dbReference>
<keyword evidence="4" id="KW-0285">Flavoprotein</keyword>
<dbReference type="EC" id="2.7.1.180" evidence="2"/>
<comment type="catalytic activity">
    <reaction evidence="10">
        <text>L-threonyl-[protein] + FAD = FMN-L-threonyl-[protein] + AMP + H(+)</text>
        <dbReference type="Rhea" id="RHEA:36847"/>
        <dbReference type="Rhea" id="RHEA-COMP:11060"/>
        <dbReference type="Rhea" id="RHEA-COMP:11061"/>
        <dbReference type="ChEBI" id="CHEBI:15378"/>
        <dbReference type="ChEBI" id="CHEBI:30013"/>
        <dbReference type="ChEBI" id="CHEBI:57692"/>
        <dbReference type="ChEBI" id="CHEBI:74257"/>
        <dbReference type="ChEBI" id="CHEBI:456215"/>
        <dbReference type="EC" id="2.7.1.180"/>
    </reaction>
</comment>
<evidence type="ECO:0000256" key="10">
    <source>
        <dbReference type="ARBA" id="ARBA00048540"/>
    </source>
</evidence>
<name>A0ABY2IB54_9MICO</name>
<protein>
    <recommendedName>
        <fullName evidence="3">FAD:protein FMN transferase</fullName>
        <ecNumber evidence="2">2.7.1.180</ecNumber>
    </recommendedName>
    <alternativeName>
        <fullName evidence="9">Flavin transferase</fullName>
    </alternativeName>
</protein>
<dbReference type="InterPro" id="IPR024932">
    <property type="entry name" value="ApbE"/>
</dbReference>
<dbReference type="Gene3D" id="3.10.520.10">
    <property type="entry name" value="ApbE-like domains"/>
    <property type="match status" value="1"/>
</dbReference>
<evidence type="ECO:0000256" key="1">
    <source>
        <dbReference type="ARBA" id="ARBA00001946"/>
    </source>
</evidence>
<dbReference type="PANTHER" id="PTHR30040:SF2">
    <property type="entry name" value="FAD:PROTEIN FMN TRANSFERASE"/>
    <property type="match status" value="1"/>
</dbReference>
<evidence type="ECO:0000256" key="7">
    <source>
        <dbReference type="ARBA" id="ARBA00022827"/>
    </source>
</evidence>
<keyword evidence="13" id="KW-1185">Reference proteome</keyword>
<dbReference type="InterPro" id="IPR003374">
    <property type="entry name" value="ApbE-like_sf"/>
</dbReference>
<evidence type="ECO:0000256" key="2">
    <source>
        <dbReference type="ARBA" id="ARBA00011955"/>
    </source>
</evidence>
<evidence type="ECO:0000313" key="13">
    <source>
        <dbReference type="Proteomes" id="UP000297608"/>
    </source>
</evidence>
<evidence type="ECO:0000256" key="9">
    <source>
        <dbReference type="ARBA" id="ARBA00031306"/>
    </source>
</evidence>
<dbReference type="PANTHER" id="PTHR30040">
    <property type="entry name" value="THIAMINE BIOSYNTHESIS LIPOPROTEIN APBE"/>
    <property type="match status" value="1"/>
</dbReference>
<dbReference type="SUPFAM" id="SSF143631">
    <property type="entry name" value="ApbE-like"/>
    <property type="match status" value="1"/>
</dbReference>
<evidence type="ECO:0000313" key="12">
    <source>
        <dbReference type="EMBL" id="TFB86423.1"/>
    </source>
</evidence>
<organism evidence="12 13">
    <name type="scientific">Cryobacterium algoricola</name>
    <dbReference type="NCBI Taxonomy" id="1259183"/>
    <lineage>
        <taxon>Bacteria</taxon>
        <taxon>Bacillati</taxon>
        <taxon>Actinomycetota</taxon>
        <taxon>Actinomycetes</taxon>
        <taxon>Micrococcales</taxon>
        <taxon>Microbacteriaceae</taxon>
        <taxon>Cryobacterium</taxon>
    </lineage>
</organism>
<dbReference type="Pfam" id="PF02424">
    <property type="entry name" value="ApbE"/>
    <property type="match status" value="1"/>
</dbReference>
<evidence type="ECO:0000256" key="5">
    <source>
        <dbReference type="ARBA" id="ARBA00022679"/>
    </source>
</evidence>
<keyword evidence="5 12" id="KW-0808">Transferase</keyword>
<evidence type="ECO:0000256" key="6">
    <source>
        <dbReference type="ARBA" id="ARBA00022723"/>
    </source>
</evidence>
<dbReference type="GO" id="GO:0016740">
    <property type="term" value="F:transferase activity"/>
    <property type="evidence" value="ECO:0007669"/>
    <property type="project" value="UniProtKB-KW"/>
</dbReference>
<accession>A0ABY2IB54</accession>
<gene>
    <name evidence="12" type="ORF">E3O44_11810</name>
</gene>
<evidence type="ECO:0000256" key="8">
    <source>
        <dbReference type="ARBA" id="ARBA00022842"/>
    </source>
</evidence>
<keyword evidence="7" id="KW-0274">FAD</keyword>
<dbReference type="EMBL" id="SOFG01000012">
    <property type="protein sequence ID" value="TFB86423.1"/>
    <property type="molecule type" value="Genomic_DNA"/>
</dbReference>
<reference evidence="12 13" key="1">
    <citation type="submission" date="2019-03" db="EMBL/GenBank/DDBJ databases">
        <title>Genomics of glacier-inhabiting Cryobacterium strains.</title>
        <authorList>
            <person name="Liu Q."/>
            <person name="Xin Y.-H."/>
        </authorList>
    </citation>
    <scope>NUCLEOTIDE SEQUENCE [LARGE SCALE GENOMIC DNA]</scope>
    <source>
        <strain evidence="12 13">MDB2-B</strain>
    </source>
</reference>
<feature type="region of interest" description="Disordered" evidence="11">
    <location>
        <begin position="299"/>
        <end position="327"/>
    </location>
</feature>
<dbReference type="RefSeq" id="WP_134534973.1">
    <property type="nucleotide sequence ID" value="NZ_SOFG01000012.1"/>
</dbReference>
<proteinExistence type="predicted"/>
<evidence type="ECO:0000256" key="11">
    <source>
        <dbReference type="SAM" id="MobiDB-lite"/>
    </source>
</evidence>
<evidence type="ECO:0000256" key="4">
    <source>
        <dbReference type="ARBA" id="ARBA00022630"/>
    </source>
</evidence>
<keyword evidence="6" id="KW-0479">Metal-binding</keyword>
<sequence length="327" mass="33738">MTATASVATEDWSLWSTSARLVVTDPALLPEARRIADAVLDDIDLACSRFRDDSEVMVKAPLFPVGALVSDTLADLMRLALASAAATDGDVDPTLGNALDAIGYDHDIRLILDDGVPVRAIASPRPGWASVRLVGNRLTVPAHLSIDLGATAKAAAADRVAARIATELGCGVLVSLGGDIATAGPAPAGGWQVLVQDAPLDPSARVTLAEGLALATSSTQKRRWTKAGRPQHHILDPGSGVPAEPVWRSVTVAAESCHRANTLSTASIVRGHKAVAWLRELGVPARLVDADGVVVALGGWPDDDPSGAGTDSGADSDSDSDAERTLL</sequence>
<keyword evidence="8" id="KW-0460">Magnesium</keyword>
<evidence type="ECO:0000256" key="3">
    <source>
        <dbReference type="ARBA" id="ARBA00016337"/>
    </source>
</evidence>